<reference evidence="2" key="1">
    <citation type="submission" date="2021-09" db="EMBL/GenBank/DDBJ databases">
        <authorList>
            <consortium name="Pathogen Informatics"/>
        </authorList>
    </citation>
    <scope>NUCLEOTIDE SEQUENCE</scope>
</reference>
<dbReference type="OrthoDB" id="392925at2759"/>
<dbReference type="AlphaFoldDB" id="A0A8J2LYZ0"/>
<gene>
    <name evidence="2" type="ORF">CJOHNSTONI_LOCUS5898</name>
</gene>
<protein>
    <recommendedName>
        <fullName evidence="1">RNase NYN domain-containing protein</fullName>
    </recommendedName>
</protein>
<accession>A0A8J2LYZ0</accession>
<proteinExistence type="predicted"/>
<evidence type="ECO:0000313" key="2">
    <source>
        <dbReference type="EMBL" id="CAG9535927.1"/>
    </source>
</evidence>
<dbReference type="Pfam" id="PF11977">
    <property type="entry name" value="RNase_Zc3h12a"/>
    <property type="match status" value="1"/>
</dbReference>
<dbReference type="EMBL" id="CAKAEH010001414">
    <property type="protein sequence ID" value="CAG9535927.1"/>
    <property type="molecule type" value="Genomic_DNA"/>
</dbReference>
<dbReference type="Gene3D" id="3.40.50.11980">
    <property type="match status" value="1"/>
</dbReference>
<name>A0A8J2LYZ0_9BILA</name>
<dbReference type="Proteomes" id="UP000746747">
    <property type="component" value="Unassembled WGS sequence"/>
</dbReference>
<dbReference type="InterPro" id="IPR021869">
    <property type="entry name" value="RNase_Zc3h12_NYN"/>
</dbReference>
<evidence type="ECO:0000313" key="3">
    <source>
        <dbReference type="Proteomes" id="UP000746747"/>
    </source>
</evidence>
<evidence type="ECO:0000259" key="1">
    <source>
        <dbReference type="Pfam" id="PF11977"/>
    </source>
</evidence>
<sequence>MYPFDRIRERIYARPSESAIPRLIVIDGCNVARSSCGIDRLDVLTFTPARTARAGRPAFINYDDLYVLEFAERHGGCVLSGDKFDDIAKEHSYKNLRRIIKERRIHVIFRPLTSDFVYYGRDRFFRFLPELSIIHDNNDSWPIEEHIQQRLYCLPNDKDYVKVASCRQRWTVERRDEIICTIDSLFDEIATKNCLVPKIIPMQTSNAKELTNNIVSVKCASDCKELNLIHPEELTKRWLSPTASCPTAAKREEATQEKSKMVSRNDVTLSMTSTKQSTSIAYDVRCAKIISRLDQIFDRALIVKVLTENKIRDLHTIANLCAQQTL</sequence>
<organism evidence="2 3">
    <name type="scientific">Cercopithifilaria johnstoni</name>
    <dbReference type="NCBI Taxonomy" id="2874296"/>
    <lineage>
        <taxon>Eukaryota</taxon>
        <taxon>Metazoa</taxon>
        <taxon>Ecdysozoa</taxon>
        <taxon>Nematoda</taxon>
        <taxon>Chromadorea</taxon>
        <taxon>Rhabditida</taxon>
        <taxon>Spirurina</taxon>
        <taxon>Spiruromorpha</taxon>
        <taxon>Filarioidea</taxon>
        <taxon>Onchocercidae</taxon>
        <taxon>Cercopithifilaria</taxon>
    </lineage>
</organism>
<keyword evidence="3" id="KW-1185">Reference proteome</keyword>
<comment type="caution">
    <text evidence="2">The sequence shown here is derived from an EMBL/GenBank/DDBJ whole genome shotgun (WGS) entry which is preliminary data.</text>
</comment>
<feature type="domain" description="RNase NYN" evidence="1">
    <location>
        <begin position="40"/>
        <end position="110"/>
    </location>
</feature>